<accession>A0A5K3EYL5</accession>
<reference evidence="3" key="1">
    <citation type="submission" date="2019-11" db="UniProtKB">
        <authorList>
            <consortium name="WormBaseParasite"/>
        </authorList>
    </citation>
    <scope>IDENTIFICATION</scope>
</reference>
<protein>
    <submittedName>
        <fullName evidence="3">Gelsolin-like domain-containing protein</fullName>
    </submittedName>
</protein>
<dbReference type="Pfam" id="PF00626">
    <property type="entry name" value="Gelsolin"/>
    <property type="match status" value="1"/>
</dbReference>
<name>A0A5K3EYL5_MESCO</name>
<dbReference type="PRINTS" id="PR00597">
    <property type="entry name" value="GELSOLIN"/>
</dbReference>
<dbReference type="PANTHER" id="PTHR11977:SF130">
    <property type="entry name" value="SEVERIN"/>
    <property type="match status" value="1"/>
</dbReference>
<dbReference type="InterPro" id="IPR007123">
    <property type="entry name" value="Gelsolin-like_dom"/>
</dbReference>
<dbReference type="GO" id="GO:0051015">
    <property type="term" value="F:actin filament binding"/>
    <property type="evidence" value="ECO:0007669"/>
    <property type="project" value="InterPro"/>
</dbReference>
<dbReference type="GO" id="GO:0015629">
    <property type="term" value="C:actin cytoskeleton"/>
    <property type="evidence" value="ECO:0007669"/>
    <property type="project" value="TreeGrafter"/>
</dbReference>
<evidence type="ECO:0000256" key="1">
    <source>
        <dbReference type="SAM" id="MobiDB-lite"/>
    </source>
</evidence>
<dbReference type="AlphaFoldDB" id="A0A5K3EYL5"/>
<dbReference type="GO" id="GO:0005737">
    <property type="term" value="C:cytoplasm"/>
    <property type="evidence" value="ECO:0007669"/>
    <property type="project" value="TreeGrafter"/>
</dbReference>
<dbReference type="GO" id="GO:0008154">
    <property type="term" value="P:actin polymerization or depolymerization"/>
    <property type="evidence" value="ECO:0007669"/>
    <property type="project" value="TreeGrafter"/>
</dbReference>
<organism evidence="3">
    <name type="scientific">Mesocestoides corti</name>
    <name type="common">Flatworm</name>
    <dbReference type="NCBI Taxonomy" id="53468"/>
    <lineage>
        <taxon>Eukaryota</taxon>
        <taxon>Metazoa</taxon>
        <taxon>Spiralia</taxon>
        <taxon>Lophotrochozoa</taxon>
        <taxon>Platyhelminthes</taxon>
        <taxon>Cestoda</taxon>
        <taxon>Eucestoda</taxon>
        <taxon>Cyclophyllidea</taxon>
        <taxon>Mesocestoididae</taxon>
        <taxon>Mesocestoides</taxon>
    </lineage>
</organism>
<dbReference type="SUPFAM" id="SSF55753">
    <property type="entry name" value="Actin depolymerizing proteins"/>
    <property type="match status" value="3"/>
</dbReference>
<dbReference type="InterPro" id="IPR007122">
    <property type="entry name" value="Villin/Gelsolin"/>
</dbReference>
<sequence>MSAFFQRSTSEKLENDRDYSDDEQSSSDLQERREQALLEPAWNPVKSINKEELLIWRIEGSEVKQVEDSEYGIFFDDAIYILLKAANKQRKICYDLHFWIPHSMVKYIAAEPPAKVMELSALLHDRVIYHKEIEYFESSIVKHYFKTFIVLHDGVDTAFNENDPRAYKPRLLLFKLNRSRGELRQVPASKKALNSHCVFVLDTGREMLQWNGSSCSDEERSAASKHINNFLGRRKGKLIREFYDEEDLLSFNPFTSLLSDEPVDPLPNPPKAFEKALLRLSDDSGALKLIPVCRGRISHAGLEPTDVNFVDTIDGLFIYVGPTASKREREGAWSEARKYLSNMQRPYMSVHFLKAGQKSYEFDEIWDDYE</sequence>
<dbReference type="Gene3D" id="3.40.20.10">
    <property type="entry name" value="Severin"/>
    <property type="match status" value="3"/>
</dbReference>
<dbReference type="PANTHER" id="PTHR11977">
    <property type="entry name" value="VILLIN"/>
    <property type="match status" value="1"/>
</dbReference>
<dbReference type="InterPro" id="IPR029006">
    <property type="entry name" value="ADF-H/Gelsolin-like_dom_sf"/>
</dbReference>
<evidence type="ECO:0000259" key="2">
    <source>
        <dbReference type="Pfam" id="PF00626"/>
    </source>
</evidence>
<proteinExistence type="predicted"/>
<feature type="compositionally biased region" description="Basic and acidic residues" evidence="1">
    <location>
        <begin position="9"/>
        <end position="18"/>
    </location>
</feature>
<evidence type="ECO:0000313" key="3">
    <source>
        <dbReference type="WBParaSite" id="MCU_004165-RF"/>
    </source>
</evidence>
<feature type="domain" description="Gelsolin-like" evidence="2">
    <location>
        <begin position="185"/>
        <end position="231"/>
    </location>
</feature>
<feature type="region of interest" description="Disordered" evidence="1">
    <location>
        <begin position="1"/>
        <end position="32"/>
    </location>
</feature>
<dbReference type="WBParaSite" id="MCU_004165-RF">
    <property type="protein sequence ID" value="MCU_004165-RF"/>
    <property type="gene ID" value="MCU_004165"/>
</dbReference>